<comment type="subunit">
    <text evidence="2">Homodimer.</text>
</comment>
<accession>A0A5N5SQH3</accession>
<comment type="catalytic activity">
    <reaction evidence="9">
        <text>L-alanine + 2-oxoglutarate = pyruvate + L-glutamate</text>
        <dbReference type="Rhea" id="RHEA:19453"/>
        <dbReference type="ChEBI" id="CHEBI:15361"/>
        <dbReference type="ChEBI" id="CHEBI:16810"/>
        <dbReference type="ChEBI" id="CHEBI:29985"/>
        <dbReference type="ChEBI" id="CHEBI:57972"/>
        <dbReference type="EC" id="2.6.1.2"/>
    </reaction>
</comment>
<dbReference type="Gene3D" id="3.40.640.10">
    <property type="entry name" value="Type I PLP-dependent aspartate aminotransferase-like (Major domain)"/>
    <property type="match status" value="2"/>
</dbReference>
<evidence type="ECO:0000256" key="4">
    <source>
        <dbReference type="ARBA" id="ARBA00022679"/>
    </source>
</evidence>
<keyword evidence="12" id="KW-1185">Reference proteome</keyword>
<dbReference type="SUPFAM" id="SSF53383">
    <property type="entry name" value="PLP-dependent transferases"/>
    <property type="match status" value="1"/>
</dbReference>
<dbReference type="InterPro" id="IPR015421">
    <property type="entry name" value="PyrdxlP-dep_Trfase_major"/>
</dbReference>
<evidence type="ECO:0000313" key="12">
    <source>
        <dbReference type="Proteomes" id="UP000326759"/>
    </source>
</evidence>
<dbReference type="InterPro" id="IPR015422">
    <property type="entry name" value="PyrdxlP-dep_Trfase_small"/>
</dbReference>
<comment type="caution">
    <text evidence="11">The sequence shown here is derived from an EMBL/GenBank/DDBJ whole genome shotgun (WGS) entry which is preliminary data.</text>
</comment>
<proteinExistence type="inferred from homology"/>
<evidence type="ECO:0000256" key="2">
    <source>
        <dbReference type="ARBA" id="ARBA00011738"/>
    </source>
</evidence>
<dbReference type="Pfam" id="PF00155">
    <property type="entry name" value="Aminotran_1_2"/>
    <property type="match status" value="1"/>
</dbReference>
<evidence type="ECO:0000256" key="3">
    <source>
        <dbReference type="ARBA" id="ARBA00022576"/>
    </source>
</evidence>
<dbReference type="EC" id="2.6.1.2" evidence="8"/>
<dbReference type="Proteomes" id="UP000326759">
    <property type="component" value="Unassembled WGS sequence"/>
</dbReference>
<evidence type="ECO:0000256" key="1">
    <source>
        <dbReference type="ARBA" id="ARBA00001933"/>
    </source>
</evidence>
<dbReference type="EMBL" id="SEYY01021426">
    <property type="protein sequence ID" value="KAB7496361.1"/>
    <property type="molecule type" value="Genomic_DNA"/>
</dbReference>
<evidence type="ECO:0000256" key="7">
    <source>
        <dbReference type="ARBA" id="ARBA00025785"/>
    </source>
</evidence>
<comment type="pathway">
    <text evidence="6">Amino-acid degradation; L-alanine degradation via transaminase pathway; pyruvate from L-alanine: step 1/1.</text>
</comment>
<dbReference type="FunFam" id="3.40.640.10:FF:000226">
    <property type="entry name" value="Alanine aminotransferase 2"/>
    <property type="match status" value="1"/>
</dbReference>
<dbReference type="Gene3D" id="1.10.287.1970">
    <property type="match status" value="1"/>
</dbReference>
<dbReference type="OrthoDB" id="1732682at2759"/>
<evidence type="ECO:0000259" key="10">
    <source>
        <dbReference type="Pfam" id="PF00155"/>
    </source>
</evidence>
<dbReference type="InterPro" id="IPR004839">
    <property type="entry name" value="Aminotransferase_I/II_large"/>
</dbReference>
<evidence type="ECO:0000256" key="9">
    <source>
        <dbReference type="ARBA" id="ARBA00047412"/>
    </source>
</evidence>
<name>A0A5N5SQH3_9CRUS</name>
<evidence type="ECO:0000256" key="6">
    <source>
        <dbReference type="ARBA" id="ARBA00025708"/>
    </source>
</evidence>
<dbReference type="UniPathway" id="UPA00528">
    <property type="reaction ID" value="UER00586"/>
</dbReference>
<reference evidence="11 12" key="1">
    <citation type="journal article" date="2019" name="PLoS Biol.">
        <title>Sex chromosomes control vertical transmission of feminizing Wolbachia symbionts in an isopod.</title>
        <authorList>
            <person name="Becking T."/>
            <person name="Chebbi M.A."/>
            <person name="Giraud I."/>
            <person name="Moumen B."/>
            <person name="Laverre T."/>
            <person name="Caubet Y."/>
            <person name="Peccoud J."/>
            <person name="Gilbert C."/>
            <person name="Cordaux R."/>
        </authorList>
    </citation>
    <scope>NUCLEOTIDE SEQUENCE [LARGE SCALE GENOMIC DNA]</scope>
    <source>
        <strain evidence="11">ANa2</strain>
        <tissue evidence="11">Whole body excluding digestive tract and cuticle</tissue>
    </source>
</reference>
<evidence type="ECO:0000256" key="8">
    <source>
        <dbReference type="ARBA" id="ARBA00026106"/>
    </source>
</evidence>
<dbReference type="GO" id="GO:0004021">
    <property type="term" value="F:L-alanine:2-oxoglutarate aminotransferase activity"/>
    <property type="evidence" value="ECO:0007669"/>
    <property type="project" value="UniProtKB-EC"/>
</dbReference>
<dbReference type="InterPro" id="IPR015424">
    <property type="entry name" value="PyrdxlP-dep_Trfase"/>
</dbReference>
<comment type="cofactor">
    <cofactor evidence="1">
        <name>pyridoxal 5'-phosphate</name>
        <dbReference type="ChEBI" id="CHEBI:597326"/>
    </cofactor>
</comment>
<keyword evidence="4 11" id="KW-0808">Transferase</keyword>
<dbReference type="InterPro" id="IPR045088">
    <property type="entry name" value="ALAT1/2-like"/>
</dbReference>
<keyword evidence="3 11" id="KW-0032">Aminotransferase</keyword>
<feature type="domain" description="Aminotransferase class I/classII large" evidence="10">
    <location>
        <begin position="60"/>
        <end position="397"/>
    </location>
</feature>
<dbReference type="PANTHER" id="PTHR11751:SF29">
    <property type="entry name" value="ALANINE TRANSAMINASE"/>
    <property type="match status" value="1"/>
</dbReference>
<dbReference type="AlphaFoldDB" id="A0A5N5SQH3"/>
<evidence type="ECO:0000256" key="5">
    <source>
        <dbReference type="ARBA" id="ARBA00022898"/>
    </source>
</evidence>
<evidence type="ECO:0000313" key="11">
    <source>
        <dbReference type="EMBL" id="KAB7496361.1"/>
    </source>
</evidence>
<dbReference type="GO" id="GO:0042853">
    <property type="term" value="P:L-alanine catabolic process"/>
    <property type="evidence" value="ECO:0007669"/>
    <property type="project" value="UniProtKB-UniPathway"/>
</dbReference>
<dbReference type="Gene3D" id="3.90.1150.10">
    <property type="entry name" value="Aspartate Aminotransferase, domain 1"/>
    <property type="match status" value="1"/>
</dbReference>
<gene>
    <name evidence="11" type="primary">gpt2l</name>
    <name evidence="11" type="ORF">Anas_09254</name>
</gene>
<comment type="similarity">
    <text evidence="7">Belongs to the class-I pyridoxal-phosphate-dependent aminotransferase family. Alanine aminotransferase subfamily.</text>
</comment>
<keyword evidence="5" id="KW-0663">Pyridoxal phosphate</keyword>
<dbReference type="CDD" id="cd00609">
    <property type="entry name" value="AAT_like"/>
    <property type="match status" value="1"/>
</dbReference>
<protein>
    <recommendedName>
        <fullName evidence="8">alanine transaminase</fullName>
        <ecNumber evidence="8">2.6.1.2</ecNumber>
    </recommendedName>
</protein>
<dbReference type="PANTHER" id="PTHR11751">
    <property type="entry name" value="ALANINE AMINOTRANSFERASE"/>
    <property type="match status" value="1"/>
</dbReference>
<dbReference type="FunFam" id="3.90.1150.10:FF:000151">
    <property type="entry name" value="Alanine aminotransferase 2"/>
    <property type="match status" value="1"/>
</dbReference>
<dbReference type="GO" id="GO:0030170">
    <property type="term" value="F:pyridoxal phosphate binding"/>
    <property type="evidence" value="ECO:0007669"/>
    <property type="project" value="InterPro"/>
</dbReference>
<sequence length="401" mass="44500">MTCEKQGSNGKEDSEVRFGRNSSIFENEVVTLCLSPNLLDDPCYAEDVKERARIILGGCKGGSLGSYSDSPGIEAIRRHIAEYIERRDGFPSNWEDIVICAGASEGIRHHEAYDKSRKWSKTRCYDSNSSISFIGYYLDESQNWSLEISELERSYEEAKNQCIPKALVVINPGNPTGQVLTKKNIQNIIKFAQEKNLFIFADEVYQDNVYAEGSEFHSFKKVLKEMGPPYADHEMASFMSCSKGYMGECGLRGGYAEIINMDSEIKKLYLKMISAKLCPTTLGQAVMECVVNPPKPGEPSYDQFMLEKKGVLGSLSNRAKMVADTFNSIPGISCNTVQGAMYAFPQIKLPEKAIAAAKKAGQVPDSFYAFQLLENTGICIVPGSGFGQRPGTYHFRILISV</sequence>
<organism evidence="11 12">
    <name type="scientific">Armadillidium nasatum</name>
    <dbReference type="NCBI Taxonomy" id="96803"/>
    <lineage>
        <taxon>Eukaryota</taxon>
        <taxon>Metazoa</taxon>
        <taxon>Ecdysozoa</taxon>
        <taxon>Arthropoda</taxon>
        <taxon>Crustacea</taxon>
        <taxon>Multicrustacea</taxon>
        <taxon>Malacostraca</taxon>
        <taxon>Eumalacostraca</taxon>
        <taxon>Peracarida</taxon>
        <taxon>Isopoda</taxon>
        <taxon>Oniscidea</taxon>
        <taxon>Crinocheta</taxon>
        <taxon>Armadillidiidae</taxon>
        <taxon>Armadillidium</taxon>
    </lineage>
</organism>